<evidence type="ECO:0000313" key="4">
    <source>
        <dbReference type="Proteomes" id="UP000000844"/>
    </source>
</evidence>
<dbReference type="eggNOG" id="COG1266">
    <property type="taxonomic scope" value="Bacteria"/>
</dbReference>
<reference evidence="3 4" key="1">
    <citation type="journal article" date="2009" name="Stand. Genomic Sci.">
        <title>Complete genome sequence of Stackebrandtia nassauensis type strain (LLR-40K-21).</title>
        <authorList>
            <person name="Munk C."/>
            <person name="Lapidus A."/>
            <person name="Copeland A."/>
            <person name="Jando M."/>
            <person name="Mayilraj S."/>
            <person name="Glavina Del Rio T."/>
            <person name="Nolan M."/>
            <person name="Chen F."/>
            <person name="Lucas S."/>
            <person name="Tice H."/>
            <person name="Cheng J.F."/>
            <person name="Han C."/>
            <person name="Detter J.C."/>
            <person name="Bruce D."/>
            <person name="Goodwin L."/>
            <person name="Chain P."/>
            <person name="Pitluck S."/>
            <person name="Goker M."/>
            <person name="Ovchinikova G."/>
            <person name="Pati A."/>
            <person name="Ivanova N."/>
            <person name="Mavromatis K."/>
            <person name="Chen A."/>
            <person name="Palaniappan K."/>
            <person name="Land M."/>
            <person name="Hauser L."/>
            <person name="Chang Y.J."/>
            <person name="Jeffries C.D."/>
            <person name="Bristow J."/>
            <person name="Eisen J.A."/>
            <person name="Markowitz V."/>
            <person name="Hugenholtz P."/>
            <person name="Kyrpides N.C."/>
            <person name="Klenk H.P."/>
        </authorList>
    </citation>
    <scope>NUCLEOTIDE SEQUENCE [LARGE SCALE GENOMIC DNA]</scope>
    <source>
        <strain evidence="4">DSM 44728 / CIP 108903 / NRRL B-16338 / NBRC 102104 / LLR-40K-21</strain>
    </source>
</reference>
<gene>
    <name evidence="3" type="ordered locus">Snas_5786</name>
</gene>
<proteinExistence type="predicted"/>
<feature type="domain" description="CAAX prenyl protease 2/Lysostaphin resistance protein A-like" evidence="2">
    <location>
        <begin position="133"/>
        <end position="231"/>
    </location>
</feature>
<evidence type="ECO:0000313" key="3">
    <source>
        <dbReference type="EMBL" id="ADD45416.1"/>
    </source>
</evidence>
<sequence length="269" mass="28610">METIAAVENQPRLRPGWRIPLTVVGMFAFVGAGIATSALLSLLPVPGPAVRIATLTAMAAAAIGVVYCLRRFVDRRPWRDLGLTWRPADVLPLLLGGALAALVVLTAHLGAIALGLSDWRPTFEDGLPLIPGLLLGYLMILLGQAFPEELLWRGYLLTSLSADWRRWAAVGATALGFGAMHVISNPGTDASLGWRLLYAVMACGLGFAAASCRLRGGTIWLAVGFHAGHNLTGKVLNTGAYDWSLLVSFAVFLGFGLVMLRTAPRRSPG</sequence>
<dbReference type="PANTHER" id="PTHR39430:SF1">
    <property type="entry name" value="PROTEASE"/>
    <property type="match status" value="1"/>
</dbReference>
<accession>D3PYY7</accession>
<keyword evidence="1" id="KW-1133">Transmembrane helix</keyword>
<feature type="transmembrane region" description="Helical" evidence="1">
    <location>
        <begin position="126"/>
        <end position="146"/>
    </location>
</feature>
<name>D3PYY7_STANL</name>
<feature type="transmembrane region" description="Helical" evidence="1">
    <location>
        <begin position="21"/>
        <end position="43"/>
    </location>
</feature>
<evidence type="ECO:0000256" key="1">
    <source>
        <dbReference type="SAM" id="Phobius"/>
    </source>
</evidence>
<protein>
    <submittedName>
        <fullName evidence="3">Abortive infection protein</fullName>
    </submittedName>
</protein>
<dbReference type="InterPro" id="IPR003675">
    <property type="entry name" value="Rce1/LyrA-like_dom"/>
</dbReference>
<feature type="transmembrane region" description="Helical" evidence="1">
    <location>
        <begin position="49"/>
        <end position="69"/>
    </location>
</feature>
<keyword evidence="1" id="KW-0472">Membrane</keyword>
<dbReference type="PANTHER" id="PTHR39430">
    <property type="entry name" value="MEMBRANE-ASSOCIATED PROTEASE-RELATED"/>
    <property type="match status" value="1"/>
</dbReference>
<dbReference type="KEGG" id="sna:Snas_5786"/>
<dbReference type="HOGENOM" id="CLU_1034092_0_0_11"/>
<keyword evidence="4" id="KW-1185">Reference proteome</keyword>
<dbReference type="AlphaFoldDB" id="D3PYY7"/>
<dbReference type="OrthoDB" id="6059004at2"/>
<feature type="transmembrane region" description="Helical" evidence="1">
    <location>
        <begin position="90"/>
        <end position="114"/>
    </location>
</feature>
<feature type="transmembrane region" description="Helical" evidence="1">
    <location>
        <begin position="243"/>
        <end position="260"/>
    </location>
</feature>
<dbReference type="Pfam" id="PF02517">
    <property type="entry name" value="Rce1-like"/>
    <property type="match status" value="1"/>
</dbReference>
<keyword evidence="1" id="KW-0812">Transmembrane</keyword>
<dbReference type="EMBL" id="CP001778">
    <property type="protein sequence ID" value="ADD45416.1"/>
    <property type="molecule type" value="Genomic_DNA"/>
</dbReference>
<dbReference type="Proteomes" id="UP000000844">
    <property type="component" value="Chromosome"/>
</dbReference>
<dbReference type="GO" id="GO:0004175">
    <property type="term" value="F:endopeptidase activity"/>
    <property type="evidence" value="ECO:0007669"/>
    <property type="project" value="UniProtKB-ARBA"/>
</dbReference>
<evidence type="ECO:0000259" key="2">
    <source>
        <dbReference type="Pfam" id="PF02517"/>
    </source>
</evidence>
<dbReference type="RefSeq" id="WP_013020987.1">
    <property type="nucleotide sequence ID" value="NC_013947.1"/>
</dbReference>
<dbReference type="GO" id="GO:0080120">
    <property type="term" value="P:CAAX-box protein maturation"/>
    <property type="evidence" value="ECO:0007669"/>
    <property type="project" value="UniProtKB-ARBA"/>
</dbReference>
<feature type="transmembrane region" description="Helical" evidence="1">
    <location>
        <begin position="167"/>
        <end position="184"/>
    </location>
</feature>
<organism evidence="3 4">
    <name type="scientific">Stackebrandtia nassauensis (strain DSM 44728 / CIP 108903 / NRRL B-16338 / NBRC 102104 / LLR-40K-21)</name>
    <dbReference type="NCBI Taxonomy" id="446470"/>
    <lineage>
        <taxon>Bacteria</taxon>
        <taxon>Bacillati</taxon>
        <taxon>Actinomycetota</taxon>
        <taxon>Actinomycetes</taxon>
        <taxon>Glycomycetales</taxon>
        <taxon>Glycomycetaceae</taxon>
        <taxon>Stackebrandtia</taxon>
    </lineage>
</organism>
<dbReference type="STRING" id="446470.Snas_5786"/>